<dbReference type="AlphaFoldDB" id="A0A5Q2Q8V7"/>
<feature type="domain" description="Bacteriophage tail tape measure C-terminal" evidence="3">
    <location>
        <begin position="744"/>
        <end position="816"/>
    </location>
</feature>
<feature type="transmembrane region" description="Helical" evidence="2">
    <location>
        <begin position="372"/>
        <end position="396"/>
    </location>
</feature>
<keyword evidence="2" id="KW-1133">Transmembrane helix</keyword>
<dbReference type="OrthoDB" id="6174294at2"/>
<protein>
    <submittedName>
        <fullName evidence="5">Uncharacterized protein</fullName>
    </submittedName>
</protein>
<dbReference type="InterPro" id="IPR013491">
    <property type="entry name" value="Tape_meas_N"/>
</dbReference>
<dbReference type="PANTHER" id="PTHR38812">
    <property type="entry name" value="MU-LIKE PROPHAGE FLUMU PROTEIN GP42"/>
    <property type="match status" value="1"/>
</dbReference>
<reference evidence="5 6" key="1">
    <citation type="submission" date="2019-11" db="EMBL/GenBank/DDBJ databases">
        <authorList>
            <person name="Khan S.A."/>
            <person name="Jeon C.O."/>
            <person name="Chun B.H."/>
        </authorList>
    </citation>
    <scope>NUCLEOTIDE SEQUENCE [LARGE SCALE GENOMIC DNA]</scope>
    <source>
        <strain evidence="5 6">IMCC 1097</strain>
    </source>
</reference>
<dbReference type="PANTHER" id="PTHR38812:SF2">
    <property type="entry name" value="MU-LIKE PROPHAGE FLUMU PROTEIN GP42"/>
    <property type="match status" value="1"/>
</dbReference>
<proteinExistence type="predicted"/>
<evidence type="ECO:0000313" key="6">
    <source>
        <dbReference type="Proteomes" id="UP000388235"/>
    </source>
</evidence>
<feature type="region of interest" description="Disordered" evidence="1">
    <location>
        <begin position="543"/>
        <end position="578"/>
    </location>
</feature>
<evidence type="ECO:0000313" key="5">
    <source>
        <dbReference type="EMBL" id="QGG80618.1"/>
    </source>
</evidence>
<dbReference type="EMBL" id="CP045871">
    <property type="protein sequence ID" value="QGG80618.1"/>
    <property type="molecule type" value="Genomic_DNA"/>
</dbReference>
<feature type="transmembrane region" description="Helical" evidence="2">
    <location>
        <begin position="312"/>
        <end position="333"/>
    </location>
</feature>
<evidence type="ECO:0000259" key="4">
    <source>
        <dbReference type="Pfam" id="PF20155"/>
    </source>
</evidence>
<sequence length="965" mass="103351">MAQEKKLSIRLQATGGDKLKREFGQLGKEGSQAFDRITRSTQPASVGLKAVDASARALNGVLKQAAGLVGAYAGIQGASRALGFIVSSNREFERLHASLKTVTGSAQAADQAFAMIEDFASETPFNVERITEAFIRLQSLGLEPSDAALRSYGNTASAMGKGLMQFVEAIADAATGEFERLKEFGIKARTQGEQVTFTFQGVSTTVAKESQAIESYLRRIGQVQFAGAMSEQMATLNGIISNIQDNLSRLAREVGAGGLNDALKDIAVDLRETTVRGNEAARALGESLGDVVRTSADALGFMARHADVAVKGLGALLIARTVAGALTLMNATIIGNAGAIIGLRMMAQVSLIAATRLAVVEGAARLASVAMVGLRSAMALVGGPAGIAVLTGFALWELARSQDAARQAASDHAAELDEIRAQAKRAAESIEDLSAATRDEALARWTEKLITAEHNVADVMEQLKTEWWAGSIWDRLGRVGSDLQEKLEWTRRWFQMGVTSVDEYRASIWRLAQDNPEFTATARAISDQIDALKAAELAASRAREQIDRIRNGTNSTSTETGQPDDPLAPVSPPSAPIDTKRSERIQAAIADLQAEETALRRLIVARADSETAVNQAMLQTEQEQALRRLGLDQTQNLTSAEAALAQQIRGLIASKAILEQQDQSAIERDKNHREAIEEITRAYLGLGSETDQARAKANQWRAEALAGLDATREGYASFAAQIEAIHQNMLAEARAKDLESSRLWEDGLTRGFKAVLDEAEDMASQTERLVRNAFKGMEDALVSFVTTGKLDFKSLADSIIADLVRIQIRQSITQPLSNALSTIDFGALFGAAHAGGVIGTDTLQTRQVSPSVFAGAPKFHTGGVIGQEVPIIAKRGETVFTPGQMRALGERQGNNPVNVEVNVINNASGVEATTQTTPLANGGMRLDVMIERIEGQMARNVSRGEGLATTLERRYGLNPAAGSYR</sequence>
<dbReference type="KEGG" id="llp:GH975_08565"/>
<keyword evidence="6" id="KW-1185">Reference proteome</keyword>
<gene>
    <name evidence="5" type="ORF">GH975_08565</name>
</gene>
<accession>A0A5Q2Q8V7</accession>
<evidence type="ECO:0000259" key="3">
    <source>
        <dbReference type="Pfam" id="PF09718"/>
    </source>
</evidence>
<feature type="compositionally biased region" description="Polar residues" evidence="1">
    <location>
        <begin position="551"/>
        <end position="561"/>
    </location>
</feature>
<dbReference type="InterPro" id="IPR053058">
    <property type="entry name" value="Mulikevirus_tape_measure"/>
</dbReference>
<organism evidence="5 6">
    <name type="scientific">Litorivicinus lipolyticus</name>
    <dbReference type="NCBI Taxonomy" id="418701"/>
    <lineage>
        <taxon>Bacteria</taxon>
        <taxon>Pseudomonadati</taxon>
        <taxon>Pseudomonadota</taxon>
        <taxon>Gammaproteobacteria</taxon>
        <taxon>Oceanospirillales</taxon>
        <taxon>Litorivicinaceae</taxon>
        <taxon>Litorivicinus</taxon>
    </lineage>
</organism>
<evidence type="ECO:0000256" key="1">
    <source>
        <dbReference type="SAM" id="MobiDB-lite"/>
    </source>
</evidence>
<dbReference type="Pfam" id="PF09718">
    <property type="entry name" value="Tape_meas_lam_C"/>
    <property type="match status" value="1"/>
</dbReference>
<dbReference type="Pfam" id="PF20155">
    <property type="entry name" value="TMP_3"/>
    <property type="match status" value="1"/>
</dbReference>
<evidence type="ECO:0000256" key="2">
    <source>
        <dbReference type="SAM" id="Phobius"/>
    </source>
</evidence>
<feature type="domain" description="Tape measure protein N-terminal" evidence="4">
    <location>
        <begin position="86"/>
        <end position="254"/>
    </location>
</feature>
<dbReference type="InterPro" id="IPR006431">
    <property type="entry name" value="Phage_tape_meas_C"/>
</dbReference>
<keyword evidence="2" id="KW-0472">Membrane</keyword>
<name>A0A5Q2Q8V7_9GAMM</name>
<dbReference type="RefSeq" id="WP_153714122.1">
    <property type="nucleotide sequence ID" value="NZ_CP045871.1"/>
</dbReference>
<dbReference type="Proteomes" id="UP000388235">
    <property type="component" value="Chromosome"/>
</dbReference>
<keyword evidence="2" id="KW-0812">Transmembrane</keyword>